<dbReference type="Proteomes" id="UP000183180">
    <property type="component" value="Unassembled WGS sequence"/>
</dbReference>
<dbReference type="EMBL" id="FNLM01000036">
    <property type="protein sequence ID" value="SDU80519.1"/>
    <property type="molecule type" value="Genomic_DNA"/>
</dbReference>
<evidence type="ECO:0000313" key="2">
    <source>
        <dbReference type="EMBL" id="SDU80519.1"/>
    </source>
</evidence>
<sequence length="71" mass="7766">MKSWRLIGNVADHQIATHAATLDSLGVAEKAGSTTKKLLIEMGFPPAAATRTTAHQFRSHSPLQRERERNG</sequence>
<protein>
    <submittedName>
        <fullName evidence="2">Uncharacterized protein</fullName>
    </submittedName>
</protein>
<accession>A0A1H2LHX2</accession>
<reference evidence="2 3" key="1">
    <citation type="submission" date="2016-10" db="EMBL/GenBank/DDBJ databases">
        <authorList>
            <person name="de Groot N.N."/>
        </authorList>
    </citation>
    <scope>NUCLEOTIDE SEQUENCE [LARGE SCALE GENOMIC DNA]</scope>
    <source>
        <strain evidence="2 3">DSM 44215</strain>
    </source>
</reference>
<evidence type="ECO:0000256" key="1">
    <source>
        <dbReference type="SAM" id="MobiDB-lite"/>
    </source>
</evidence>
<organism evidence="2 3">
    <name type="scientific">Gordonia westfalica</name>
    <dbReference type="NCBI Taxonomy" id="158898"/>
    <lineage>
        <taxon>Bacteria</taxon>
        <taxon>Bacillati</taxon>
        <taxon>Actinomycetota</taxon>
        <taxon>Actinomycetes</taxon>
        <taxon>Mycobacteriales</taxon>
        <taxon>Gordoniaceae</taxon>
        <taxon>Gordonia</taxon>
    </lineage>
</organism>
<feature type="compositionally biased region" description="Polar residues" evidence="1">
    <location>
        <begin position="50"/>
        <end position="62"/>
    </location>
</feature>
<feature type="region of interest" description="Disordered" evidence="1">
    <location>
        <begin position="49"/>
        <end position="71"/>
    </location>
</feature>
<gene>
    <name evidence="2" type="ORF">SAMN04488548_136385</name>
</gene>
<name>A0A1H2LHX2_9ACTN</name>
<dbReference type="STRING" id="158898.SAMN04488548_136385"/>
<dbReference type="AlphaFoldDB" id="A0A1H2LHX2"/>
<proteinExistence type="predicted"/>
<evidence type="ECO:0000313" key="3">
    <source>
        <dbReference type="Proteomes" id="UP000183180"/>
    </source>
</evidence>